<proteinExistence type="inferred from homology"/>
<feature type="binding site" evidence="9">
    <location>
        <position position="188"/>
    </location>
    <ligand>
        <name>3-phosphoshikimate</name>
        <dbReference type="ChEBI" id="CHEBI:145989"/>
    </ligand>
</feature>
<evidence type="ECO:0000256" key="1">
    <source>
        <dbReference type="ARBA" id="ARBA00002174"/>
    </source>
</evidence>
<comment type="caution">
    <text evidence="9">Lacks conserved residue(s) required for the propagation of feature annotation.</text>
</comment>
<dbReference type="PROSITE" id="PS00104">
    <property type="entry name" value="EPSP_SYNTHASE_1"/>
    <property type="match status" value="1"/>
</dbReference>
<evidence type="ECO:0000256" key="9">
    <source>
        <dbReference type="HAMAP-Rule" id="MF_00210"/>
    </source>
</evidence>
<keyword evidence="5 9" id="KW-0028">Amino-acid biosynthesis</keyword>
<evidence type="ECO:0000313" key="12">
    <source>
        <dbReference type="Proteomes" id="UP000076925"/>
    </source>
</evidence>
<evidence type="ECO:0000256" key="4">
    <source>
        <dbReference type="ARBA" id="ARBA00022490"/>
    </source>
</evidence>
<name>A0A139XBW5_9CYAN</name>
<dbReference type="GO" id="GO:0003866">
    <property type="term" value="F:3-phosphoshikimate 1-carboxyvinyltransferase activity"/>
    <property type="evidence" value="ECO:0007669"/>
    <property type="project" value="UniProtKB-UniRule"/>
</dbReference>
<comment type="subunit">
    <text evidence="9">Monomer.</text>
</comment>
<feature type="binding site" evidence="9">
    <location>
        <position position="40"/>
    </location>
    <ligand>
        <name>3-phosphoshikimate</name>
        <dbReference type="ChEBI" id="CHEBI:145989"/>
    </ligand>
</feature>
<dbReference type="OrthoDB" id="9809920at2"/>
<dbReference type="Proteomes" id="UP000076925">
    <property type="component" value="Unassembled WGS sequence"/>
</dbReference>
<dbReference type="PANTHER" id="PTHR21090">
    <property type="entry name" value="AROM/DEHYDROQUINATE SYNTHASE"/>
    <property type="match status" value="1"/>
</dbReference>
<dbReference type="GO" id="GO:0009073">
    <property type="term" value="P:aromatic amino acid family biosynthetic process"/>
    <property type="evidence" value="ECO:0007669"/>
    <property type="project" value="UniProtKB-KW"/>
</dbReference>
<evidence type="ECO:0000256" key="6">
    <source>
        <dbReference type="ARBA" id="ARBA00022679"/>
    </source>
</evidence>
<dbReference type="InterPro" id="IPR023193">
    <property type="entry name" value="EPSP_synthase_CS"/>
</dbReference>
<comment type="caution">
    <text evidence="11">The sequence shown here is derived from an EMBL/GenBank/DDBJ whole genome shotgun (WGS) entry which is preliminary data.</text>
</comment>
<accession>A0A139XBW5</accession>
<evidence type="ECO:0000256" key="2">
    <source>
        <dbReference type="ARBA" id="ARBA00004811"/>
    </source>
</evidence>
<feature type="binding site" evidence="9">
    <location>
        <position position="336"/>
    </location>
    <ligand>
        <name>3-phosphoshikimate</name>
        <dbReference type="ChEBI" id="CHEBI:145989"/>
    </ligand>
</feature>
<comment type="similarity">
    <text evidence="3 9">Belongs to the EPSP synthase family.</text>
</comment>
<feature type="binding site" evidence="9">
    <location>
        <position position="44"/>
    </location>
    <ligand>
        <name>3-phosphoshikimate</name>
        <dbReference type="ChEBI" id="CHEBI:145989"/>
    </ligand>
</feature>
<organism evidence="11 12">
    <name type="scientific">Scytonema hofmannii PCC 7110</name>
    <dbReference type="NCBI Taxonomy" id="128403"/>
    <lineage>
        <taxon>Bacteria</taxon>
        <taxon>Bacillati</taxon>
        <taxon>Cyanobacteriota</taxon>
        <taxon>Cyanophyceae</taxon>
        <taxon>Nostocales</taxon>
        <taxon>Scytonemataceae</taxon>
        <taxon>Scytonema</taxon>
    </lineage>
</organism>
<protein>
    <recommendedName>
        <fullName evidence="9">3-phosphoshikimate 1-carboxyvinyltransferase</fullName>
        <ecNumber evidence="9">2.5.1.19</ecNumber>
    </recommendedName>
    <alternativeName>
        <fullName evidence="9">5-enolpyruvylshikimate-3-phosphate synthase</fullName>
        <shortName evidence="9">EPSP synthase</shortName>
        <shortName evidence="9">EPSPS</shortName>
    </alternativeName>
</protein>
<reference evidence="11 12" key="1">
    <citation type="journal article" date="2013" name="Genome Biol. Evol.">
        <title>Genomes of Stigonematalean cyanobacteria (subsection V) and the evolution of oxygenic photosynthesis from prokaryotes to plastids.</title>
        <authorList>
            <person name="Dagan T."/>
            <person name="Roettger M."/>
            <person name="Stucken K."/>
            <person name="Landan G."/>
            <person name="Koch R."/>
            <person name="Major P."/>
            <person name="Gould S.B."/>
            <person name="Goremykin V.V."/>
            <person name="Rippka R."/>
            <person name="Tandeau de Marsac N."/>
            <person name="Gugger M."/>
            <person name="Lockhart P.J."/>
            <person name="Allen J.F."/>
            <person name="Brune I."/>
            <person name="Maus I."/>
            <person name="Puhler A."/>
            <person name="Martin W.F."/>
        </authorList>
    </citation>
    <scope>NUCLEOTIDE SEQUENCE [LARGE SCALE GENOMIC DNA]</scope>
    <source>
        <strain evidence="11 12">PCC 7110</strain>
    </source>
</reference>
<feature type="domain" description="Enolpyruvate transferase" evidence="10">
    <location>
        <begin position="27"/>
        <end position="444"/>
    </location>
</feature>
<dbReference type="UniPathway" id="UPA00053">
    <property type="reaction ID" value="UER00089"/>
</dbReference>
<keyword evidence="6 9" id="KW-0808">Transferase</keyword>
<dbReference type="RefSeq" id="WP_017741870.1">
    <property type="nucleotide sequence ID" value="NZ_KQ976354.1"/>
</dbReference>
<feature type="binding site" evidence="9">
    <location>
        <position position="186"/>
    </location>
    <ligand>
        <name>3-phosphoshikimate</name>
        <dbReference type="ChEBI" id="CHEBI:145989"/>
    </ligand>
</feature>
<dbReference type="GO" id="GO:0008652">
    <property type="term" value="P:amino acid biosynthetic process"/>
    <property type="evidence" value="ECO:0007669"/>
    <property type="project" value="UniProtKB-KW"/>
</dbReference>
<dbReference type="CDD" id="cd01556">
    <property type="entry name" value="EPSP_synthase"/>
    <property type="match status" value="1"/>
</dbReference>
<dbReference type="NCBIfam" id="TIGR01356">
    <property type="entry name" value="aroA"/>
    <property type="match status" value="1"/>
</dbReference>
<dbReference type="STRING" id="128403.WA1_19585"/>
<comment type="subcellular location">
    <subcellularLocation>
        <location evidence="9">Cytoplasm</location>
    </subcellularLocation>
</comment>
<feature type="binding site" evidence="9">
    <location>
        <position position="409"/>
    </location>
    <ligand>
        <name>phosphoenolpyruvate</name>
        <dbReference type="ChEBI" id="CHEBI:58702"/>
    </ligand>
</feature>
<evidence type="ECO:0000313" key="11">
    <source>
        <dbReference type="EMBL" id="KYC42189.1"/>
    </source>
</evidence>
<dbReference type="SUPFAM" id="SSF55205">
    <property type="entry name" value="EPT/RTPC-like"/>
    <property type="match status" value="1"/>
</dbReference>
<dbReference type="FunFam" id="3.65.10.10:FF:000006">
    <property type="entry name" value="3-phosphoshikimate 1-carboxyvinyltransferase"/>
    <property type="match status" value="1"/>
</dbReference>
<keyword evidence="4 9" id="KW-0963">Cytoplasm</keyword>
<dbReference type="InterPro" id="IPR001986">
    <property type="entry name" value="Enolpyruvate_Tfrase_dom"/>
</dbReference>
<evidence type="ECO:0000256" key="3">
    <source>
        <dbReference type="ARBA" id="ARBA00009948"/>
    </source>
</evidence>
<feature type="binding site" evidence="9">
    <location>
        <position position="39"/>
    </location>
    <ligand>
        <name>3-phosphoshikimate</name>
        <dbReference type="ChEBI" id="CHEBI:145989"/>
    </ligand>
</feature>
<feature type="binding site" evidence="9">
    <location>
        <position position="188"/>
    </location>
    <ligand>
        <name>phosphoenolpyruvate</name>
        <dbReference type="ChEBI" id="CHEBI:58702"/>
    </ligand>
</feature>
<keyword evidence="12" id="KW-1185">Reference proteome</keyword>
<dbReference type="PANTHER" id="PTHR21090:SF5">
    <property type="entry name" value="PENTAFUNCTIONAL AROM POLYPEPTIDE"/>
    <property type="match status" value="1"/>
</dbReference>
<dbReference type="AlphaFoldDB" id="A0A139XBW5"/>
<dbReference type="Pfam" id="PF00275">
    <property type="entry name" value="EPSP_synthase"/>
    <property type="match status" value="1"/>
</dbReference>
<dbReference type="InterPro" id="IPR013792">
    <property type="entry name" value="RNA3'P_cycl/enolpyr_Trfase_a/b"/>
</dbReference>
<dbReference type="PIRSF" id="PIRSF000505">
    <property type="entry name" value="EPSPS"/>
    <property type="match status" value="1"/>
</dbReference>
<evidence type="ECO:0000256" key="8">
    <source>
        <dbReference type="ARBA" id="ARBA00044633"/>
    </source>
</evidence>
<feature type="binding site" evidence="9">
    <location>
        <position position="363"/>
    </location>
    <ligand>
        <name>3-phosphoshikimate</name>
        <dbReference type="ChEBI" id="CHEBI:145989"/>
    </ligand>
</feature>
<dbReference type="InterPro" id="IPR036968">
    <property type="entry name" value="Enolpyruvate_Tfrase_sf"/>
</dbReference>
<dbReference type="Gene3D" id="3.65.10.10">
    <property type="entry name" value="Enolpyruvate transferase domain"/>
    <property type="match status" value="2"/>
</dbReference>
<dbReference type="InterPro" id="IPR006264">
    <property type="entry name" value="EPSP_synthase"/>
</dbReference>
<sequence length="452" mass="47517">MSASVITLETRENTSQNLIIQRPTTGLSLQGRIRVPGDKSISHRALMLGALASGETTIKGLLLGEDPCSTASCFQAMGAEISELNTELVSVKGIGLGNLQEPIDVLNAGNSGTTIRLMLGLLASHPGRFFTVTGDNSLRSRPMSRVVKPLQEMGAQIWGRKGNSLAPLAVQGTSLKPIHYNSPIASAQVKSCILLAGLLTEGKTTVTEPALSRDHSERMLKAFGAELTVDPETNSVTVTGPSQLHGQTVIVPGDISSAAFWLVAGAIVPNSELTIENVGVNPTRTGILEALQMMGADIQQENERTVAGEPVADLRVRSSPLKSCTVAGDLIPRLIDEIPILAVAAAFAEGTTVIRDAEELRVKESDRIAVMAHQLNKMGAQVTELPDGMEISGGTPLSGAEVDSHTDHRIAMSLAIAALNASGATHIQRAEAAAVSYPEFVATLQQRLIVGG</sequence>
<feature type="binding site" evidence="9">
    <location>
        <position position="141"/>
    </location>
    <ligand>
        <name>phosphoenolpyruvate</name>
        <dbReference type="ChEBI" id="CHEBI:58702"/>
    </ligand>
</feature>
<dbReference type="EC" id="2.5.1.19" evidence="9"/>
<feature type="binding site" evidence="9">
    <location>
        <position position="367"/>
    </location>
    <ligand>
        <name>phosphoenolpyruvate</name>
        <dbReference type="ChEBI" id="CHEBI:58702"/>
    </ligand>
</feature>
<feature type="binding site" evidence="9">
    <location>
        <position position="39"/>
    </location>
    <ligand>
        <name>phosphoenolpyruvate</name>
        <dbReference type="ChEBI" id="CHEBI:58702"/>
    </ligand>
</feature>
<comment type="pathway">
    <text evidence="2 9">Metabolic intermediate biosynthesis; chorismate biosynthesis; chorismate from D-erythrose 4-phosphate and phosphoenolpyruvate: step 6/7.</text>
</comment>
<keyword evidence="7 9" id="KW-0057">Aromatic amino acid biosynthesis</keyword>
<dbReference type="GO" id="GO:0005737">
    <property type="term" value="C:cytoplasm"/>
    <property type="evidence" value="ECO:0007669"/>
    <property type="project" value="UniProtKB-SubCell"/>
</dbReference>
<evidence type="ECO:0000259" key="10">
    <source>
        <dbReference type="Pfam" id="PF00275"/>
    </source>
</evidence>
<evidence type="ECO:0000256" key="7">
    <source>
        <dbReference type="ARBA" id="ARBA00023141"/>
    </source>
</evidence>
<dbReference type="PROSITE" id="PS00885">
    <property type="entry name" value="EPSP_SYNTHASE_2"/>
    <property type="match status" value="1"/>
</dbReference>
<dbReference type="BRENDA" id="2.5.1.19">
    <property type="organism ID" value="6175"/>
</dbReference>
<feature type="binding site" evidence="9">
    <location>
        <position position="112"/>
    </location>
    <ligand>
        <name>phosphoenolpyruvate</name>
        <dbReference type="ChEBI" id="CHEBI:58702"/>
    </ligand>
</feature>
<comment type="function">
    <text evidence="1 9">Catalyzes the transfer of the enolpyruvyl moiety of phosphoenolpyruvate (PEP) to the 5-hydroxyl of shikimate-3-phosphate (S3P) to produce enolpyruvyl shikimate-3-phosphate and inorganic phosphate.</text>
</comment>
<comment type="catalytic activity">
    <reaction evidence="8">
        <text>3-phosphoshikimate + phosphoenolpyruvate = 5-O-(1-carboxyvinyl)-3-phosphoshikimate + phosphate</text>
        <dbReference type="Rhea" id="RHEA:21256"/>
        <dbReference type="ChEBI" id="CHEBI:43474"/>
        <dbReference type="ChEBI" id="CHEBI:57701"/>
        <dbReference type="ChEBI" id="CHEBI:58702"/>
        <dbReference type="ChEBI" id="CHEBI:145989"/>
        <dbReference type="EC" id="2.5.1.19"/>
    </reaction>
    <physiologicalReaction direction="left-to-right" evidence="8">
        <dbReference type="Rhea" id="RHEA:21257"/>
    </physiologicalReaction>
</comment>
<gene>
    <name evidence="9" type="primary">aroA</name>
    <name evidence="11" type="ORF">WA1_19585</name>
</gene>
<dbReference type="FunFam" id="3.65.10.10:FF:000005">
    <property type="entry name" value="3-phosphoshikimate 1-carboxyvinyltransferase"/>
    <property type="match status" value="1"/>
</dbReference>
<evidence type="ECO:0000256" key="5">
    <source>
        <dbReference type="ARBA" id="ARBA00022605"/>
    </source>
</evidence>
<feature type="active site" description="Proton acceptor" evidence="9">
    <location>
        <position position="336"/>
    </location>
</feature>
<dbReference type="HAMAP" id="MF_00210">
    <property type="entry name" value="EPSP_synth"/>
    <property type="match status" value="1"/>
</dbReference>
<dbReference type="EMBL" id="ANNX02000020">
    <property type="protein sequence ID" value="KYC42189.1"/>
    <property type="molecule type" value="Genomic_DNA"/>
</dbReference>
<dbReference type="GO" id="GO:0009423">
    <property type="term" value="P:chorismate biosynthetic process"/>
    <property type="evidence" value="ECO:0007669"/>
    <property type="project" value="UniProtKB-UniRule"/>
</dbReference>